<dbReference type="PANTHER" id="PTHR44103">
    <property type="entry name" value="PROPROTEIN CONVERTASE P"/>
    <property type="match status" value="1"/>
</dbReference>
<name>A0A1Q9CLI5_SYMMI</name>
<accession>A0A1Q9CLI5</accession>
<proteinExistence type="predicted"/>
<dbReference type="InterPro" id="IPR013517">
    <property type="entry name" value="FG-GAP"/>
</dbReference>
<gene>
    <name evidence="4" type="ORF">AK812_SmicGene35409</name>
</gene>
<organism evidence="4 5">
    <name type="scientific">Symbiodinium microadriaticum</name>
    <name type="common">Dinoflagellate</name>
    <name type="synonym">Zooxanthella microadriatica</name>
    <dbReference type="NCBI Taxonomy" id="2951"/>
    <lineage>
        <taxon>Eukaryota</taxon>
        <taxon>Sar</taxon>
        <taxon>Alveolata</taxon>
        <taxon>Dinophyceae</taxon>
        <taxon>Suessiales</taxon>
        <taxon>Symbiodiniaceae</taxon>
        <taxon>Symbiodinium</taxon>
    </lineage>
</organism>
<feature type="region of interest" description="Disordered" evidence="2">
    <location>
        <begin position="110"/>
        <end position="133"/>
    </location>
</feature>
<feature type="signal peptide" evidence="3">
    <location>
        <begin position="1"/>
        <end position="24"/>
    </location>
</feature>
<keyword evidence="5" id="KW-1185">Reference proteome</keyword>
<sequence length="774" mass="86508">MFCSQTFNLARLLPNAALLGVAEAEVASARHVFDFQVQLDLFRELESLGRRIEDMSAAMSSGPPGTSTERQADFSETLPRQLEALLASAVREVTSKVSEDFASLREELRGLRREHADPPAESPDMVSKQAQAEEAPCLEEIPAFSTQQPGPAALPETRPRFEDEAVLPSPEPRETAEPREVVETRLKRRGPKASAEAEATESEKPADSEEKVPVLDLEEDSERSRGKWNWAVSVHHIDTTLQEEMFVAGLSRDAKVYEIEPDVIRKKGIDVVCPRDGRRQIEFSMELRLGGLAAKSMVVEIGSGPGGAVAALNDAWATTCQVGASASQSGFLLCSERISRLEIRLAAPFVVDWDGDGNQDLLVGEHDGSVRYFKGDRAGKFHFQPGARSPFHVLRPPPPRNGTFSAATVAAVDVGGDAKLELLWSVGGRIRYFRQRGKGRLVEQRGVHNPFRRIRCQWLACRFHATSLRILGPTAVLMWHNHRRLCTAGVWQWIADAFMGWLGFEMGHRVHVHMELLLYPMIWKQYVEDAFQRTERNARRNVLRDNGNPDDPEVQLMVLTAIREGLVKAFTDPAGVDVTPMLTDLDEIFDLLRIKDPQKNVFFNILAVENIQRTMEGVPLIRLSTAADWDSDGDIDLAVPIGRGVAYFENRDGILKSRLGTENPFNVVLTKFTGNHRGWSGYYASVCMADWELDGDLDFLVGQTDGSMLFFERLQNGMLERRFGEQNPFHHVGGDAHYYPAVHAGRLRKHGDLRFLVGDLSGKVTVYHFEQAHL</sequence>
<feature type="compositionally biased region" description="Basic and acidic residues" evidence="2">
    <location>
        <begin position="171"/>
        <end position="185"/>
    </location>
</feature>
<evidence type="ECO:0000313" key="5">
    <source>
        <dbReference type="Proteomes" id="UP000186817"/>
    </source>
</evidence>
<feature type="chain" id="PRO_5013385345" evidence="3">
    <location>
        <begin position="25"/>
        <end position="774"/>
    </location>
</feature>
<reference evidence="4 5" key="1">
    <citation type="submission" date="2016-02" db="EMBL/GenBank/DDBJ databases">
        <title>Genome analysis of coral dinoflagellate symbionts highlights evolutionary adaptations to a symbiotic lifestyle.</title>
        <authorList>
            <person name="Aranda M."/>
            <person name="Li Y."/>
            <person name="Liew Y.J."/>
            <person name="Baumgarten S."/>
            <person name="Simakov O."/>
            <person name="Wilson M."/>
            <person name="Piel J."/>
            <person name="Ashoor H."/>
            <person name="Bougouffa S."/>
            <person name="Bajic V.B."/>
            <person name="Ryu T."/>
            <person name="Ravasi T."/>
            <person name="Bayer T."/>
            <person name="Micklem G."/>
            <person name="Kim H."/>
            <person name="Bhak J."/>
            <person name="Lajeunesse T.C."/>
            <person name="Voolstra C.R."/>
        </authorList>
    </citation>
    <scope>NUCLEOTIDE SEQUENCE [LARGE SCALE GENOMIC DNA]</scope>
    <source>
        <strain evidence="4 5">CCMP2467</strain>
    </source>
</reference>
<evidence type="ECO:0000256" key="2">
    <source>
        <dbReference type="SAM" id="MobiDB-lite"/>
    </source>
</evidence>
<dbReference type="SUPFAM" id="SSF69318">
    <property type="entry name" value="Integrin alpha N-terminal domain"/>
    <property type="match status" value="2"/>
</dbReference>
<dbReference type="Pfam" id="PF13517">
    <property type="entry name" value="FG-GAP_3"/>
    <property type="match status" value="1"/>
</dbReference>
<dbReference type="InterPro" id="IPR028994">
    <property type="entry name" value="Integrin_alpha_N"/>
</dbReference>
<feature type="compositionally biased region" description="Basic and acidic residues" evidence="2">
    <location>
        <begin position="201"/>
        <end position="213"/>
    </location>
</feature>
<evidence type="ECO:0000313" key="4">
    <source>
        <dbReference type="EMBL" id="OLP83793.1"/>
    </source>
</evidence>
<protein>
    <submittedName>
        <fullName evidence="4">Uncharacterized protein</fullName>
    </submittedName>
</protein>
<dbReference type="AlphaFoldDB" id="A0A1Q9CLI5"/>
<dbReference type="PANTHER" id="PTHR44103:SF1">
    <property type="entry name" value="PROPROTEIN CONVERTASE P"/>
    <property type="match status" value="1"/>
</dbReference>
<evidence type="ECO:0000256" key="3">
    <source>
        <dbReference type="SAM" id="SignalP"/>
    </source>
</evidence>
<dbReference type="OrthoDB" id="28208at2759"/>
<feature type="region of interest" description="Disordered" evidence="2">
    <location>
        <begin position="164"/>
        <end position="220"/>
    </location>
</feature>
<dbReference type="Proteomes" id="UP000186817">
    <property type="component" value="Unassembled WGS sequence"/>
</dbReference>
<dbReference type="EMBL" id="LSRX01001092">
    <property type="protein sequence ID" value="OLP83793.1"/>
    <property type="molecule type" value="Genomic_DNA"/>
</dbReference>
<comment type="caution">
    <text evidence="4">The sequence shown here is derived from an EMBL/GenBank/DDBJ whole genome shotgun (WGS) entry which is preliminary data.</text>
</comment>
<keyword evidence="1 3" id="KW-0732">Signal</keyword>
<evidence type="ECO:0000256" key="1">
    <source>
        <dbReference type="ARBA" id="ARBA00022729"/>
    </source>
</evidence>